<reference evidence="4" key="2">
    <citation type="submission" date="2020-09" db="EMBL/GenBank/DDBJ databases">
        <authorList>
            <person name="Sun Q."/>
            <person name="Zhou Y."/>
        </authorList>
    </citation>
    <scope>NUCLEOTIDE SEQUENCE</scope>
    <source>
        <strain evidence="4">CGMCC 4.5737</strain>
    </source>
</reference>
<reference evidence="4" key="1">
    <citation type="journal article" date="2014" name="Int. J. Syst. Evol. Microbiol.">
        <title>Complete genome sequence of Corynebacterium casei LMG S-19264T (=DSM 44701T), isolated from a smear-ripened cheese.</title>
        <authorList>
            <consortium name="US DOE Joint Genome Institute (JGI-PGF)"/>
            <person name="Walter F."/>
            <person name="Albersmeier A."/>
            <person name="Kalinowski J."/>
            <person name="Ruckert C."/>
        </authorList>
    </citation>
    <scope>NUCLEOTIDE SEQUENCE</scope>
    <source>
        <strain evidence="4">CGMCC 4.5737</strain>
    </source>
</reference>
<dbReference type="InterPro" id="IPR009003">
    <property type="entry name" value="Peptidase_S1_PA"/>
</dbReference>
<dbReference type="EMBL" id="BMMK01000001">
    <property type="protein sequence ID" value="GGM36144.1"/>
    <property type="molecule type" value="Genomic_DNA"/>
</dbReference>
<dbReference type="GO" id="GO:0004252">
    <property type="term" value="F:serine-type endopeptidase activity"/>
    <property type="evidence" value="ECO:0007669"/>
    <property type="project" value="InterPro"/>
</dbReference>
<accession>A0A8J3FUL2</accession>
<dbReference type="InterPro" id="IPR043504">
    <property type="entry name" value="Peptidase_S1_PA_chymotrypsin"/>
</dbReference>
<dbReference type="PROSITE" id="PS50240">
    <property type="entry name" value="TRYPSIN_DOM"/>
    <property type="match status" value="1"/>
</dbReference>
<protein>
    <recommendedName>
        <fullName evidence="3">Peptidase S1 domain-containing protein</fullName>
    </recommendedName>
</protein>
<name>A0A8J3FUL2_9PSEU</name>
<evidence type="ECO:0000256" key="2">
    <source>
        <dbReference type="ARBA" id="ARBA00023157"/>
    </source>
</evidence>
<evidence type="ECO:0000259" key="3">
    <source>
        <dbReference type="PROSITE" id="PS50240"/>
    </source>
</evidence>
<keyword evidence="2" id="KW-1015">Disulfide bond</keyword>
<dbReference type="PRINTS" id="PR00722">
    <property type="entry name" value="CHYMOTRYPSIN"/>
</dbReference>
<evidence type="ECO:0000256" key="1">
    <source>
        <dbReference type="ARBA" id="ARBA00007664"/>
    </source>
</evidence>
<dbReference type="SUPFAM" id="SSF50494">
    <property type="entry name" value="Trypsin-like serine proteases"/>
    <property type="match status" value="1"/>
</dbReference>
<comment type="similarity">
    <text evidence="1">Belongs to the peptidase S1 family.</text>
</comment>
<dbReference type="AlphaFoldDB" id="A0A8J3FUL2"/>
<proteinExistence type="inferred from homology"/>
<dbReference type="Proteomes" id="UP000637578">
    <property type="component" value="Unassembled WGS sequence"/>
</dbReference>
<sequence>MKGVPRADGTKYDSACSGALIRPQWIATAGHCFHDEHRVRVAGKPRYDRTIATFGRATLDGPGGFDLDVVWVEQSPVNDFAIAKLAEPVSEIRVPPLLIPPLDVPVGLEVDMAGWGATKAAVTGPQDRSNRLQHGRWKIVAAEGEDLLARAAGPEATTSACPYDSGAPYFTSWGRHLALVGVESDGPPCPHMGLERVARADHLRDWIREHATW</sequence>
<gene>
    <name evidence="4" type="ORF">GCM10012275_04180</name>
</gene>
<comment type="caution">
    <text evidence="4">The sequence shown here is derived from an EMBL/GenBank/DDBJ whole genome shotgun (WGS) entry which is preliminary data.</text>
</comment>
<evidence type="ECO:0000313" key="4">
    <source>
        <dbReference type="EMBL" id="GGM36144.1"/>
    </source>
</evidence>
<organism evidence="4 5">
    <name type="scientific">Longimycelium tulufanense</name>
    <dbReference type="NCBI Taxonomy" id="907463"/>
    <lineage>
        <taxon>Bacteria</taxon>
        <taxon>Bacillati</taxon>
        <taxon>Actinomycetota</taxon>
        <taxon>Actinomycetes</taxon>
        <taxon>Pseudonocardiales</taxon>
        <taxon>Pseudonocardiaceae</taxon>
        <taxon>Longimycelium</taxon>
    </lineage>
</organism>
<dbReference type="Pfam" id="PF00089">
    <property type="entry name" value="Trypsin"/>
    <property type="match status" value="1"/>
</dbReference>
<dbReference type="PANTHER" id="PTHR24276">
    <property type="entry name" value="POLYSERASE-RELATED"/>
    <property type="match status" value="1"/>
</dbReference>
<dbReference type="InterPro" id="IPR001314">
    <property type="entry name" value="Peptidase_S1A"/>
</dbReference>
<dbReference type="InterPro" id="IPR050430">
    <property type="entry name" value="Peptidase_S1"/>
</dbReference>
<feature type="domain" description="Peptidase S1" evidence="3">
    <location>
        <begin position="1"/>
        <end position="212"/>
    </location>
</feature>
<keyword evidence="5" id="KW-1185">Reference proteome</keyword>
<dbReference type="InterPro" id="IPR001254">
    <property type="entry name" value="Trypsin_dom"/>
</dbReference>
<dbReference type="PANTHER" id="PTHR24276:SF98">
    <property type="entry name" value="FI18310P1-RELATED"/>
    <property type="match status" value="1"/>
</dbReference>
<dbReference type="SMART" id="SM00020">
    <property type="entry name" value="Tryp_SPc"/>
    <property type="match status" value="1"/>
</dbReference>
<dbReference type="GO" id="GO:0006508">
    <property type="term" value="P:proteolysis"/>
    <property type="evidence" value="ECO:0007669"/>
    <property type="project" value="InterPro"/>
</dbReference>
<dbReference type="Gene3D" id="2.40.10.10">
    <property type="entry name" value="Trypsin-like serine proteases"/>
    <property type="match status" value="1"/>
</dbReference>
<evidence type="ECO:0000313" key="5">
    <source>
        <dbReference type="Proteomes" id="UP000637578"/>
    </source>
</evidence>